<comment type="subcellular location">
    <subcellularLocation>
        <location evidence="1 6">Nucleus</location>
    </subcellularLocation>
</comment>
<dbReference type="InterPro" id="IPR007146">
    <property type="entry name" value="Sas10/Utp3/C1D"/>
</dbReference>
<keyword evidence="4 6" id="KW-0694">RNA-binding</keyword>
<feature type="region of interest" description="Disordered" evidence="7">
    <location>
        <begin position="199"/>
        <end position="308"/>
    </location>
</feature>
<comment type="similarity">
    <text evidence="2 6">Belongs to the C1D family.</text>
</comment>
<dbReference type="RefSeq" id="XP_012182928.1">
    <property type="nucleotide sequence ID" value="XM_012327538.1"/>
</dbReference>
<evidence type="ECO:0000256" key="1">
    <source>
        <dbReference type="ARBA" id="ARBA00004123"/>
    </source>
</evidence>
<dbReference type="AlphaFoldDB" id="J4GRL8"/>
<dbReference type="GO" id="GO:0010468">
    <property type="term" value="P:regulation of gene expression"/>
    <property type="evidence" value="ECO:0007669"/>
    <property type="project" value="TreeGrafter"/>
</dbReference>
<evidence type="ECO:0000256" key="4">
    <source>
        <dbReference type="ARBA" id="ARBA00022884"/>
    </source>
</evidence>
<evidence type="ECO:0000256" key="6">
    <source>
        <dbReference type="RuleBase" id="RU368003"/>
    </source>
</evidence>
<feature type="compositionally biased region" description="Polar residues" evidence="7">
    <location>
        <begin position="249"/>
        <end position="284"/>
    </location>
</feature>
<accession>J4GRL8</accession>
<sequence length="308" mass="33741">MAIDAQKVHAKLSALNASLDDLEAQLEPLFAQTLPETVVGLETVQQAKLQVTLPYLLYDLIFIYLRTRGLDPKSHPVIAELDRIRQYFDKIKNAEEPPKSTLVVCPSLRLAADQTRFQETVEIDKAAANRFIKHAIAQVKAQRPPGDTEGPSNVSGNKAIRVPVKVTSKMAARAQYEKELAEQGSDGEDDNLEVIDDVAEEDMRANIPTQDTKGKGKAVEYSTPETAPGRKRRRPPVDPFAGYGDEPEQLSQAVQPTQLTKAEAATTSISTPDNSGQSTPQLLTSDSAKDKKSAKKARKKAKKRESLG</sequence>
<dbReference type="GO" id="GO:0003677">
    <property type="term" value="F:DNA binding"/>
    <property type="evidence" value="ECO:0007669"/>
    <property type="project" value="TreeGrafter"/>
</dbReference>
<comment type="function">
    <text evidence="6">Required for exosome-dependent processing of pre-rRNA and small nucleolar RNA (snRNA) precursors. Involved in processing of 35S pre-rRNA at the A0, A1 and A2 sites.</text>
</comment>
<evidence type="ECO:0000313" key="8">
    <source>
        <dbReference type="EMBL" id="CCM03645.1"/>
    </source>
</evidence>
<dbReference type="GeneID" id="24098556"/>
<evidence type="ECO:0000256" key="3">
    <source>
        <dbReference type="ARBA" id="ARBA00022552"/>
    </source>
</evidence>
<protein>
    <recommendedName>
        <fullName evidence="6">Exosome complex protein</fullName>
    </recommendedName>
</protein>
<name>J4GRL8_9APHY</name>
<feature type="compositionally biased region" description="Basic residues" evidence="7">
    <location>
        <begin position="292"/>
        <end position="308"/>
    </location>
</feature>
<keyword evidence="9" id="KW-1185">Reference proteome</keyword>
<dbReference type="InParanoid" id="J4GRL8"/>
<reference evidence="8 9" key="1">
    <citation type="journal article" date="2012" name="Appl. Environ. Microbiol.">
        <title>Short-read sequencing for genomic analysis of the brown rot fungus Fibroporia radiculosa.</title>
        <authorList>
            <person name="Tang J.D."/>
            <person name="Perkins A.D."/>
            <person name="Sonstegard T.S."/>
            <person name="Schroeder S.G."/>
            <person name="Burgess S.C."/>
            <person name="Diehl S.V."/>
        </authorList>
    </citation>
    <scope>NUCLEOTIDE SEQUENCE [LARGE SCALE GENOMIC DNA]</scope>
    <source>
        <strain evidence="8 9">TFFH 294</strain>
    </source>
</reference>
<evidence type="ECO:0000256" key="7">
    <source>
        <dbReference type="SAM" id="MobiDB-lite"/>
    </source>
</evidence>
<dbReference type="PANTHER" id="PTHR15341:SF3">
    <property type="entry name" value="NUCLEAR NUCLEIC ACID-BINDING PROTEIN C1D"/>
    <property type="match status" value="1"/>
</dbReference>
<dbReference type="EMBL" id="HE797122">
    <property type="protein sequence ID" value="CCM03645.1"/>
    <property type="molecule type" value="Genomic_DNA"/>
</dbReference>
<dbReference type="Proteomes" id="UP000006352">
    <property type="component" value="Unassembled WGS sequence"/>
</dbReference>
<dbReference type="PANTHER" id="PTHR15341">
    <property type="entry name" value="SUN-COR STEROID HORMONE RECEPTOR CO-REPRESSOR"/>
    <property type="match status" value="1"/>
</dbReference>
<keyword evidence="5 6" id="KW-0539">Nucleus</keyword>
<gene>
    <name evidence="8" type="ORF">FIBRA_05789</name>
</gene>
<evidence type="ECO:0000313" key="9">
    <source>
        <dbReference type="Proteomes" id="UP000006352"/>
    </source>
</evidence>
<evidence type="ECO:0000256" key="5">
    <source>
        <dbReference type="ARBA" id="ARBA00023242"/>
    </source>
</evidence>
<dbReference type="OrthoDB" id="1421013at2759"/>
<proteinExistence type="inferred from homology"/>
<dbReference type="GO" id="GO:0000178">
    <property type="term" value="C:exosome (RNase complex)"/>
    <property type="evidence" value="ECO:0007669"/>
    <property type="project" value="TreeGrafter"/>
</dbReference>
<feature type="region of interest" description="Disordered" evidence="7">
    <location>
        <begin position="138"/>
        <end position="161"/>
    </location>
</feature>
<evidence type="ECO:0000256" key="2">
    <source>
        <dbReference type="ARBA" id="ARBA00009154"/>
    </source>
</evidence>
<organism evidence="8 9">
    <name type="scientific">Fibroporia radiculosa</name>
    <dbReference type="NCBI Taxonomy" id="599839"/>
    <lineage>
        <taxon>Eukaryota</taxon>
        <taxon>Fungi</taxon>
        <taxon>Dikarya</taxon>
        <taxon>Basidiomycota</taxon>
        <taxon>Agaricomycotina</taxon>
        <taxon>Agaricomycetes</taxon>
        <taxon>Polyporales</taxon>
        <taxon>Fibroporiaceae</taxon>
        <taxon>Fibroporia</taxon>
    </lineage>
</organism>
<dbReference type="InterPro" id="IPR011082">
    <property type="entry name" value="Exosome-assoc_fac/DNA_repair"/>
</dbReference>
<dbReference type="STRING" id="599839.J4GRL8"/>
<dbReference type="GO" id="GO:0003723">
    <property type="term" value="F:RNA binding"/>
    <property type="evidence" value="ECO:0007669"/>
    <property type="project" value="UniProtKB-UniRule"/>
</dbReference>
<dbReference type="Pfam" id="PF04000">
    <property type="entry name" value="Sas10_Utp3"/>
    <property type="match status" value="1"/>
</dbReference>
<dbReference type="GO" id="GO:0005730">
    <property type="term" value="C:nucleolus"/>
    <property type="evidence" value="ECO:0007669"/>
    <property type="project" value="TreeGrafter"/>
</dbReference>
<dbReference type="GO" id="GO:0000460">
    <property type="term" value="P:maturation of 5.8S rRNA"/>
    <property type="evidence" value="ECO:0007669"/>
    <property type="project" value="TreeGrafter"/>
</dbReference>
<dbReference type="HOGENOM" id="CLU_064339_0_0_1"/>
<keyword evidence="3 6" id="KW-0698">rRNA processing</keyword>